<dbReference type="RefSeq" id="WP_200609604.1">
    <property type="nucleotide sequence ID" value="NZ_JAEHHL010000005.1"/>
</dbReference>
<reference evidence="1" key="1">
    <citation type="submission" date="2020-12" db="EMBL/GenBank/DDBJ databases">
        <title>Bacterial taxonomy.</title>
        <authorList>
            <person name="Pan X."/>
        </authorList>
    </citation>
    <scope>NUCLEOTIDE SEQUENCE</scope>
    <source>
        <strain evidence="1">M0105</strain>
    </source>
</reference>
<organism evidence="1 2">
    <name type="scientific">Thermohalobaculum xanthum</name>
    <dbReference type="NCBI Taxonomy" id="2753746"/>
    <lineage>
        <taxon>Bacteria</taxon>
        <taxon>Pseudomonadati</taxon>
        <taxon>Pseudomonadota</taxon>
        <taxon>Alphaproteobacteria</taxon>
        <taxon>Rhodobacterales</taxon>
        <taxon>Paracoccaceae</taxon>
        <taxon>Thermohalobaculum</taxon>
    </lineage>
</organism>
<name>A0A8J7SH16_9RHOB</name>
<evidence type="ECO:0000313" key="1">
    <source>
        <dbReference type="EMBL" id="MBK0399395.1"/>
    </source>
</evidence>
<gene>
    <name evidence="1" type="ORF">H0I76_09350</name>
</gene>
<dbReference type="EMBL" id="JAEHHL010000005">
    <property type="protein sequence ID" value="MBK0399395.1"/>
    <property type="molecule type" value="Genomic_DNA"/>
</dbReference>
<evidence type="ECO:0008006" key="3">
    <source>
        <dbReference type="Google" id="ProtNLM"/>
    </source>
</evidence>
<protein>
    <recommendedName>
        <fullName evidence="3">Lipoprotein</fullName>
    </recommendedName>
</protein>
<accession>A0A8J7SH16</accession>
<dbReference type="AlphaFoldDB" id="A0A8J7SH16"/>
<evidence type="ECO:0000313" key="2">
    <source>
        <dbReference type="Proteomes" id="UP000655420"/>
    </source>
</evidence>
<dbReference type="Proteomes" id="UP000655420">
    <property type="component" value="Unassembled WGS sequence"/>
</dbReference>
<keyword evidence="2" id="KW-1185">Reference proteome</keyword>
<comment type="caution">
    <text evidence="1">The sequence shown here is derived from an EMBL/GenBank/DDBJ whole genome shotgun (WGS) entry which is preliminary data.</text>
</comment>
<sequence length="178" mass="18633">MTDTAQRPTLTTGMAVLAVIGLLAVAGCETRSASTTVAPLGGEVERVVILEPCEDRTGLQISRDLAGEATAAMAKAIRESEVFRTGTGAPLRVSCDVEGFIEGSAVKRWVMPGWGATKGTLRAAVWRTGDGGDAMLGVFESRGQVSSGGLYTLGADDYILDVAARDIVRQMEAWARGV</sequence>
<dbReference type="PROSITE" id="PS51257">
    <property type="entry name" value="PROKAR_LIPOPROTEIN"/>
    <property type="match status" value="1"/>
</dbReference>
<proteinExistence type="predicted"/>